<dbReference type="Pfam" id="PF01230">
    <property type="entry name" value="HIT"/>
    <property type="match status" value="1"/>
</dbReference>
<dbReference type="InterPro" id="IPR036265">
    <property type="entry name" value="HIT-like_sf"/>
</dbReference>
<dbReference type="InterPro" id="IPR001310">
    <property type="entry name" value="Histidine_triad_HIT"/>
</dbReference>
<feature type="active site" description="Tele-AMP-histidine intermediate" evidence="1">
    <location>
        <position position="101"/>
    </location>
</feature>
<dbReference type="PRINTS" id="PR00332">
    <property type="entry name" value="HISTRIAD"/>
</dbReference>
<dbReference type="Gene3D" id="3.30.428.10">
    <property type="entry name" value="HIT-like"/>
    <property type="match status" value="1"/>
</dbReference>
<comment type="caution">
    <text evidence="5">The sequence shown here is derived from an EMBL/GenBank/DDBJ whole genome shotgun (WGS) entry which is preliminary data.</text>
</comment>
<sequence length="136" mass="15222">MKENDCIFCKIANGQIPSAAIFEDEDFKVILDLGPASKGHALIIPKEHYANIFEMPDSLLQKAYTLAKKMAAQLMDTLECDGINILQNNGEAAGQTVFHFHIHLIPRRTKDHVGVTWKPGTLTEKDKEEILSKFKA</sequence>
<evidence type="ECO:0000313" key="5">
    <source>
        <dbReference type="EMBL" id="TLD02323.1"/>
    </source>
</evidence>
<keyword evidence="5" id="KW-0378">Hydrolase</keyword>
<reference evidence="5 6" key="1">
    <citation type="journal article" date="2019" name="Anaerobe">
        <title>Detection of Robinsoniella peoriensis in multiple bone samples of a trauma patient.</title>
        <authorList>
            <person name="Schrottner P."/>
            <person name="Hartwich K."/>
            <person name="Bunk B."/>
            <person name="Schober I."/>
            <person name="Helbig S."/>
            <person name="Rudolph W.W."/>
            <person name="Gunzer F."/>
        </authorList>
    </citation>
    <scope>NUCLEOTIDE SEQUENCE [LARGE SCALE GENOMIC DNA]</scope>
    <source>
        <strain evidence="5 6">DSM 106044</strain>
    </source>
</reference>
<evidence type="ECO:0000256" key="3">
    <source>
        <dbReference type="PROSITE-ProRule" id="PRU00464"/>
    </source>
</evidence>
<dbReference type="PANTHER" id="PTHR46648">
    <property type="entry name" value="HIT FAMILY PROTEIN 1"/>
    <property type="match status" value="1"/>
</dbReference>
<name>A0A4U8QDB7_9FIRM</name>
<feature type="domain" description="HIT" evidence="4">
    <location>
        <begin position="7"/>
        <end position="114"/>
    </location>
</feature>
<dbReference type="EC" id="3.-.-.-" evidence="5"/>
<evidence type="ECO:0000313" key="6">
    <source>
        <dbReference type="Proteomes" id="UP000306509"/>
    </source>
</evidence>
<proteinExistence type="predicted"/>
<feature type="short sequence motif" description="Histidine triad motif" evidence="2 3">
    <location>
        <begin position="99"/>
        <end position="103"/>
    </location>
</feature>
<dbReference type="CDD" id="cd01277">
    <property type="entry name" value="HINT_subgroup"/>
    <property type="match status" value="1"/>
</dbReference>
<dbReference type="RefSeq" id="WP_027295184.1">
    <property type="nucleotide sequence ID" value="NZ_CABMJZ010000116.1"/>
</dbReference>
<protein>
    <submittedName>
        <fullName evidence="5">HIT-like protein</fullName>
        <ecNumber evidence="5">3.-.-.-</ecNumber>
    </submittedName>
</protein>
<dbReference type="InterPro" id="IPR011146">
    <property type="entry name" value="HIT-like"/>
</dbReference>
<dbReference type="PROSITE" id="PS51084">
    <property type="entry name" value="HIT_2"/>
    <property type="match status" value="1"/>
</dbReference>
<dbReference type="PROSITE" id="PS00892">
    <property type="entry name" value="HIT_1"/>
    <property type="match status" value="1"/>
</dbReference>
<dbReference type="GO" id="GO:0016787">
    <property type="term" value="F:hydrolase activity"/>
    <property type="evidence" value="ECO:0007669"/>
    <property type="project" value="UniProtKB-KW"/>
</dbReference>
<dbReference type="PANTHER" id="PTHR46648:SF1">
    <property type="entry name" value="ADENOSINE 5'-MONOPHOSPHORAMIDASE HNT1"/>
    <property type="match status" value="1"/>
</dbReference>
<organism evidence="5 6">
    <name type="scientific">Robinsoniella peoriensis</name>
    <dbReference type="NCBI Taxonomy" id="180332"/>
    <lineage>
        <taxon>Bacteria</taxon>
        <taxon>Bacillati</taxon>
        <taxon>Bacillota</taxon>
        <taxon>Clostridia</taxon>
        <taxon>Lachnospirales</taxon>
        <taxon>Lachnospiraceae</taxon>
        <taxon>Robinsoniella</taxon>
    </lineage>
</organism>
<dbReference type="InterPro" id="IPR019808">
    <property type="entry name" value="Histidine_triad_CS"/>
</dbReference>
<dbReference type="STRING" id="180332.GCA_000797495_00162"/>
<dbReference type="InterPro" id="IPR039384">
    <property type="entry name" value="HINT"/>
</dbReference>
<evidence type="ECO:0000256" key="1">
    <source>
        <dbReference type="PIRSR" id="PIRSR601310-1"/>
    </source>
</evidence>
<dbReference type="Proteomes" id="UP000306509">
    <property type="component" value="Unassembled WGS sequence"/>
</dbReference>
<dbReference type="SUPFAM" id="SSF54197">
    <property type="entry name" value="HIT-like"/>
    <property type="match status" value="1"/>
</dbReference>
<dbReference type="OrthoDB" id="9784774at2"/>
<dbReference type="EMBL" id="QGQD01000017">
    <property type="protein sequence ID" value="TLD02323.1"/>
    <property type="molecule type" value="Genomic_DNA"/>
</dbReference>
<evidence type="ECO:0000256" key="2">
    <source>
        <dbReference type="PIRSR" id="PIRSR601310-3"/>
    </source>
</evidence>
<dbReference type="AlphaFoldDB" id="A0A4U8QDB7"/>
<gene>
    <name evidence="5" type="ORF">DSM106044_00705</name>
</gene>
<accession>A0A4U8QDB7</accession>
<keyword evidence="6" id="KW-1185">Reference proteome</keyword>
<dbReference type="GO" id="GO:0009117">
    <property type="term" value="P:nucleotide metabolic process"/>
    <property type="evidence" value="ECO:0007669"/>
    <property type="project" value="TreeGrafter"/>
</dbReference>
<evidence type="ECO:0000259" key="4">
    <source>
        <dbReference type="PROSITE" id="PS51084"/>
    </source>
</evidence>